<dbReference type="NCBIfam" id="NF038186">
    <property type="entry name" value="YPDG_rpt"/>
    <property type="match status" value="3"/>
</dbReference>
<dbReference type="Pfam" id="PF18957">
    <property type="entry name" value="RibLong"/>
    <property type="match status" value="3"/>
</dbReference>
<feature type="domain" description="Long Rib" evidence="2">
    <location>
        <begin position="222"/>
        <end position="308"/>
    </location>
</feature>
<name>A0A0G3H963_9CORY</name>
<feature type="domain" description="Long Rib" evidence="2">
    <location>
        <begin position="317"/>
        <end position="402"/>
    </location>
</feature>
<evidence type="ECO:0000256" key="1">
    <source>
        <dbReference type="SAM" id="SignalP"/>
    </source>
</evidence>
<dbReference type="AlphaFoldDB" id="A0A0G3H963"/>
<dbReference type="InterPro" id="IPR044055">
    <property type="entry name" value="RibLong"/>
</dbReference>
<gene>
    <name evidence="3" type="ORF">CTEST_01070</name>
</gene>
<dbReference type="InterPro" id="IPR013783">
    <property type="entry name" value="Ig-like_fold"/>
</dbReference>
<evidence type="ECO:0000259" key="2">
    <source>
        <dbReference type="Pfam" id="PF18957"/>
    </source>
</evidence>
<reference evidence="3 4" key="1">
    <citation type="journal article" date="2015" name="Genome Announc.">
        <title>Complete Genome Sequence of the Type Strain Corynebacterium testudinoris DSM 44614, Recovered from Necrotic Lesions in the Mouth of a Tortoise.</title>
        <authorList>
            <person name="Ruckert C."/>
            <person name="Kriete M."/>
            <person name="Jaenicke S."/>
            <person name="Winkler A."/>
            <person name="Tauch A."/>
        </authorList>
    </citation>
    <scope>NUCLEOTIDE SEQUENCE [LARGE SCALE GENOMIC DNA]</scope>
    <source>
        <strain evidence="3 4">DSM 44614</strain>
    </source>
</reference>
<sequence length="627" mass="65470">MFTTSRKSITALVAAMAIGISSVLTPVAQAQDVRPEVEHRDGDRTVACSVDWNAEAIYDPRFGPADWTNMGFSENVYDSDSFKKLLQVQHWGNNARVAVATSKQINNAKLVINLQEVEGQTWRGTNSVGRLWGRPAEPLFNKPIDPTGTIAGNVVTYDLGTLDPGSFFSTGQSMSPGFSLAQLMEFTKPAADGTWSNAFMVNAQLTGDLAPGSTEDCAATFDYEDATTKAGEPVDPAKVDGFNVPAGSDYTVDEDALPTGWKASVDDATGTLTVTPPADAKRGDSADVTVTVKIPNGITQTTTVTVKVVSDAPYVFGYNDAETKAGEPVNPAKTGDFDFPNGTTFETNEDALGGWKASVDENGTLTVTPPADAKRGDSAEVTVTATLPDGSTQTTTVTVTVTGEDADVVFGYTDADTKPGVPVDPSKVPGFDLPEGTTYDVDEDDLPAGWTADVDPDGNLTVTPPATAKDGDSAEVKVTATLPDGTVKETTVTVTVKDDDGAVVPGAGTCVAAGLTVGLPLLLLVPVGMAGQLNIPGLDQLNADLQAQLRNANSQLQQQFGIFDPAQAQYINQINSEIARFTADNRTIINGAAMVALGLLAAAYLYNSCVGEDGTSSMSSLSSGSSE</sequence>
<evidence type="ECO:0000313" key="4">
    <source>
        <dbReference type="Proteomes" id="UP000035540"/>
    </source>
</evidence>
<reference evidence="4" key="2">
    <citation type="submission" date="2015-05" db="EMBL/GenBank/DDBJ databases">
        <title>Complete genome sequence of Corynebacterium testudinoris DSM 44614, recovered from necrotic lesions in the mouth of a tortoise.</title>
        <authorList>
            <person name="Ruckert C."/>
            <person name="Albersmeier A."/>
            <person name="Winkler A."/>
            <person name="Tauch A."/>
        </authorList>
    </citation>
    <scope>NUCLEOTIDE SEQUENCE [LARGE SCALE GENOMIC DNA]</scope>
    <source>
        <strain evidence="4">DSM 44614</strain>
    </source>
</reference>
<dbReference type="KEGG" id="cted:CTEST_01070"/>
<keyword evidence="1" id="KW-0732">Signal</keyword>
<dbReference type="Proteomes" id="UP000035540">
    <property type="component" value="Chromosome"/>
</dbReference>
<accession>A0A0G3H963</accession>
<proteinExistence type="predicted"/>
<feature type="chain" id="PRO_5002555031" description="Long Rib domain-containing protein" evidence="1">
    <location>
        <begin position="31"/>
        <end position="627"/>
    </location>
</feature>
<protein>
    <recommendedName>
        <fullName evidence="2">Long Rib domain-containing protein</fullName>
    </recommendedName>
</protein>
<feature type="signal peptide" evidence="1">
    <location>
        <begin position="1"/>
        <end position="30"/>
    </location>
</feature>
<dbReference type="GO" id="GO:0005975">
    <property type="term" value="P:carbohydrate metabolic process"/>
    <property type="evidence" value="ECO:0007669"/>
    <property type="project" value="UniProtKB-ARBA"/>
</dbReference>
<dbReference type="OrthoDB" id="4385401at2"/>
<evidence type="ECO:0000313" key="3">
    <source>
        <dbReference type="EMBL" id="AKK07677.1"/>
    </source>
</evidence>
<dbReference type="Gene3D" id="2.60.40.10">
    <property type="entry name" value="Immunoglobulins"/>
    <property type="match status" value="1"/>
</dbReference>
<organism evidence="3 4">
    <name type="scientific">Corynebacterium testudinoris</name>
    <dbReference type="NCBI Taxonomy" id="136857"/>
    <lineage>
        <taxon>Bacteria</taxon>
        <taxon>Bacillati</taxon>
        <taxon>Actinomycetota</taxon>
        <taxon>Actinomycetes</taxon>
        <taxon>Mycobacteriales</taxon>
        <taxon>Corynebacteriaceae</taxon>
        <taxon>Corynebacterium</taxon>
    </lineage>
</organism>
<dbReference type="RefSeq" id="WP_047252166.1">
    <property type="nucleotide sequence ID" value="NZ_CP011545.1"/>
</dbReference>
<keyword evidence="4" id="KW-1185">Reference proteome</keyword>
<dbReference type="PATRIC" id="fig|136857.5.peg.210"/>
<feature type="domain" description="Long Rib" evidence="2">
    <location>
        <begin position="412"/>
        <end position="497"/>
    </location>
</feature>
<dbReference type="STRING" id="136857.CTEST_01070"/>
<dbReference type="EMBL" id="CP011545">
    <property type="protein sequence ID" value="AKK07677.1"/>
    <property type="molecule type" value="Genomic_DNA"/>
</dbReference>